<evidence type="ECO:0000256" key="5">
    <source>
        <dbReference type="ARBA" id="ARBA00022553"/>
    </source>
</evidence>
<keyword evidence="4 15" id="KW-0678">Repressor</keyword>
<evidence type="ECO:0000256" key="9">
    <source>
        <dbReference type="ARBA" id="ARBA00023015"/>
    </source>
</evidence>
<dbReference type="InterPro" id="IPR025944">
    <property type="entry name" value="Sigma_54_int_dom_CS"/>
</dbReference>
<protein>
    <recommendedName>
        <fullName evidence="2 15">DNA-binding transcriptional regulator NtrC</fullName>
    </recommendedName>
    <alternativeName>
        <fullName evidence="15">Nitrogen regulation protein NR(I)</fullName>
    </alternativeName>
</protein>
<dbReference type="SUPFAM" id="SSF52540">
    <property type="entry name" value="P-loop containing nucleoside triphosphate hydrolases"/>
    <property type="match status" value="1"/>
</dbReference>
<dbReference type="Proteomes" id="UP001596084">
    <property type="component" value="Unassembled WGS sequence"/>
</dbReference>
<organism evidence="18 19">
    <name type="scientific">Polaromonas jejuensis</name>
    <dbReference type="NCBI Taxonomy" id="457502"/>
    <lineage>
        <taxon>Bacteria</taxon>
        <taxon>Pseudomonadati</taxon>
        <taxon>Pseudomonadota</taxon>
        <taxon>Betaproteobacteria</taxon>
        <taxon>Burkholderiales</taxon>
        <taxon>Comamonadaceae</taxon>
        <taxon>Polaromonas</taxon>
    </lineage>
</organism>
<dbReference type="InterPro" id="IPR009057">
    <property type="entry name" value="Homeodomain-like_sf"/>
</dbReference>
<reference evidence="19" key="1">
    <citation type="journal article" date="2019" name="Int. J. Syst. Evol. Microbiol.">
        <title>The Global Catalogue of Microorganisms (GCM) 10K type strain sequencing project: providing services to taxonomists for standard genome sequencing and annotation.</title>
        <authorList>
            <consortium name="The Broad Institute Genomics Platform"/>
            <consortium name="The Broad Institute Genome Sequencing Center for Infectious Disease"/>
            <person name="Wu L."/>
            <person name="Ma J."/>
        </authorList>
    </citation>
    <scope>NUCLEOTIDE SEQUENCE [LARGE SCALE GENOMIC DNA]</scope>
    <source>
        <strain evidence="19">CGMCC 4.7277</strain>
    </source>
</reference>
<dbReference type="InterPro" id="IPR058031">
    <property type="entry name" value="AAA_lid_NorR"/>
</dbReference>
<dbReference type="NCBIfam" id="TIGR01818">
    <property type="entry name" value="ntrC"/>
    <property type="match status" value="1"/>
</dbReference>
<proteinExistence type="predicted"/>
<feature type="modified residue" description="4-aspartylphosphate" evidence="14">
    <location>
        <position position="56"/>
    </location>
</feature>
<keyword evidence="9 15" id="KW-0805">Transcription regulation</keyword>
<evidence type="ECO:0000256" key="12">
    <source>
        <dbReference type="ARBA" id="ARBA00023163"/>
    </source>
</evidence>
<keyword evidence="11 15" id="KW-0010">Activator</keyword>
<dbReference type="PANTHER" id="PTHR32071:SF95">
    <property type="entry name" value="DNA-BINDING TRANSCRIPTIONAL REGULATOR NTRC"/>
    <property type="match status" value="1"/>
</dbReference>
<comment type="function">
    <text evidence="15">Member of the two-component regulatory system NtrB/NtrC, which controls expression of the nitrogen-regulated (ntr) genes in response to nitrogen limitation. Phosphorylated NtrC binds directly to DNA and stimulates the formation of open promoter-sigma54-RNA polymerase complexes.</text>
</comment>
<dbReference type="InterPro" id="IPR025662">
    <property type="entry name" value="Sigma_54_int_dom_ATP-bd_1"/>
</dbReference>
<evidence type="ECO:0000259" key="17">
    <source>
        <dbReference type="PROSITE" id="PS50110"/>
    </source>
</evidence>
<dbReference type="SUPFAM" id="SSF46689">
    <property type="entry name" value="Homeodomain-like"/>
    <property type="match status" value="1"/>
</dbReference>
<dbReference type="InterPro" id="IPR010114">
    <property type="entry name" value="Transcript_reg_NtrC"/>
</dbReference>
<dbReference type="PROSITE" id="PS00676">
    <property type="entry name" value="SIGMA54_INTERACT_2"/>
    <property type="match status" value="1"/>
</dbReference>
<evidence type="ECO:0000256" key="7">
    <source>
        <dbReference type="ARBA" id="ARBA00022840"/>
    </source>
</evidence>
<dbReference type="InterPro" id="IPR011006">
    <property type="entry name" value="CheY-like_superfamily"/>
</dbReference>
<dbReference type="SMART" id="SM00382">
    <property type="entry name" value="AAA"/>
    <property type="match status" value="1"/>
</dbReference>
<dbReference type="RefSeq" id="WP_068834246.1">
    <property type="nucleotide sequence ID" value="NZ_JBHSMX010000018.1"/>
</dbReference>
<evidence type="ECO:0000256" key="13">
    <source>
        <dbReference type="ARBA" id="ARBA00023231"/>
    </source>
</evidence>
<dbReference type="InterPro" id="IPR002197">
    <property type="entry name" value="HTH_Fis"/>
</dbReference>
<feature type="domain" description="Sigma-54 factor interaction" evidence="16">
    <location>
        <begin position="140"/>
        <end position="369"/>
    </location>
</feature>
<evidence type="ECO:0000256" key="3">
    <source>
        <dbReference type="ARBA" id="ARBA00022490"/>
    </source>
</evidence>
<keyword evidence="5 14" id="KW-0597">Phosphoprotein</keyword>
<keyword evidence="13 15" id="KW-0535">Nitrogen fixation</keyword>
<dbReference type="CDD" id="cd00009">
    <property type="entry name" value="AAA"/>
    <property type="match status" value="1"/>
</dbReference>
<dbReference type="SMART" id="SM00448">
    <property type="entry name" value="REC"/>
    <property type="match status" value="1"/>
</dbReference>
<feature type="domain" description="Response regulatory" evidence="17">
    <location>
        <begin position="3"/>
        <end position="121"/>
    </location>
</feature>
<evidence type="ECO:0000256" key="10">
    <source>
        <dbReference type="ARBA" id="ARBA00023125"/>
    </source>
</evidence>
<dbReference type="Gene3D" id="3.40.50.2300">
    <property type="match status" value="1"/>
</dbReference>
<dbReference type="PROSITE" id="PS50110">
    <property type="entry name" value="RESPONSE_REGULATORY"/>
    <property type="match status" value="1"/>
</dbReference>
<dbReference type="InterPro" id="IPR001789">
    <property type="entry name" value="Sig_transdc_resp-reg_receiver"/>
</dbReference>
<dbReference type="Pfam" id="PF00072">
    <property type="entry name" value="Response_reg"/>
    <property type="match status" value="1"/>
</dbReference>
<evidence type="ECO:0000256" key="8">
    <source>
        <dbReference type="ARBA" id="ARBA00023012"/>
    </source>
</evidence>
<comment type="subcellular location">
    <subcellularLocation>
        <location evidence="1 15">Cytoplasm</location>
    </subcellularLocation>
</comment>
<evidence type="ECO:0000256" key="1">
    <source>
        <dbReference type="ARBA" id="ARBA00004496"/>
    </source>
</evidence>
<dbReference type="EMBL" id="JBHSMX010000018">
    <property type="protein sequence ID" value="MFC5521627.1"/>
    <property type="molecule type" value="Genomic_DNA"/>
</dbReference>
<gene>
    <name evidence="15 18" type="primary">ntrC</name>
    <name evidence="18" type="ORF">ACFPP7_11970</name>
</gene>
<dbReference type="Pfam" id="PF25601">
    <property type="entry name" value="AAA_lid_14"/>
    <property type="match status" value="1"/>
</dbReference>
<dbReference type="InterPro" id="IPR002078">
    <property type="entry name" value="Sigma_54_int"/>
</dbReference>
<keyword evidence="12 15" id="KW-0804">Transcription</keyword>
<keyword evidence="19" id="KW-1185">Reference proteome</keyword>
<evidence type="ECO:0000313" key="19">
    <source>
        <dbReference type="Proteomes" id="UP001596084"/>
    </source>
</evidence>
<dbReference type="PROSITE" id="PS50045">
    <property type="entry name" value="SIGMA54_INTERACT_4"/>
    <property type="match status" value="1"/>
</dbReference>
<dbReference type="PRINTS" id="PR01590">
    <property type="entry name" value="HTHFIS"/>
</dbReference>
<dbReference type="InterPro" id="IPR027417">
    <property type="entry name" value="P-loop_NTPase"/>
</dbReference>
<dbReference type="Gene3D" id="1.10.8.60">
    <property type="match status" value="1"/>
</dbReference>
<dbReference type="Gene3D" id="3.40.50.300">
    <property type="entry name" value="P-loop containing nucleotide triphosphate hydrolases"/>
    <property type="match status" value="1"/>
</dbReference>
<evidence type="ECO:0000256" key="14">
    <source>
        <dbReference type="PROSITE-ProRule" id="PRU00169"/>
    </source>
</evidence>
<keyword evidence="10 15" id="KW-0238">DNA-binding</keyword>
<accession>A0ABW0QD86</accession>
<keyword evidence="6 15" id="KW-0547">Nucleotide-binding</keyword>
<comment type="caution">
    <text evidence="18">The sequence shown here is derived from an EMBL/GenBank/DDBJ whole genome shotgun (WGS) entry which is preliminary data.</text>
</comment>
<dbReference type="Pfam" id="PF00158">
    <property type="entry name" value="Sigma54_activat"/>
    <property type="match status" value="1"/>
</dbReference>
<dbReference type="InterPro" id="IPR003593">
    <property type="entry name" value="AAA+_ATPase"/>
</dbReference>
<evidence type="ECO:0000256" key="6">
    <source>
        <dbReference type="ARBA" id="ARBA00022741"/>
    </source>
</evidence>
<evidence type="ECO:0000259" key="16">
    <source>
        <dbReference type="PROSITE" id="PS50045"/>
    </source>
</evidence>
<keyword evidence="8 15" id="KW-0902">Two-component regulatory system</keyword>
<keyword evidence="3 15" id="KW-0963">Cytoplasm</keyword>
<dbReference type="Gene3D" id="1.10.10.60">
    <property type="entry name" value="Homeodomain-like"/>
    <property type="match status" value="1"/>
</dbReference>
<evidence type="ECO:0000256" key="4">
    <source>
        <dbReference type="ARBA" id="ARBA00022491"/>
    </source>
</evidence>
<sequence length="506" mass="55776">MKPIWIVDDDQSIRFVLEKALLREDLPTRSFTNPREVLAALETATEEDGPQILVSDIRMPGGSGLDLLEKVKEKLPGLPVIIMTAFSDLDSAVAAFQGGAFEYLPKPFDLPKAVELIRRAVEESQREEVAEERMAAAPEMLGQAPAMQDVFRAIGRLSQSMVTVMITGESGSGKELVARALHKHSPRANGPFVAINTAAIPKDLLESELFGHERGAFTGAQSMRRGRFEQAEGGTLFLDEIGDMPFDLQTRLLRVLSDGHFYRVGGHNAVKANVRVIAATHQDLEQRVKEGGFREDLFHRLNVIRLRLPALRERREDVFMLARHFLQQSAKQLGVEPKRISDTALQLLSNFSFPGNVRQLENICHWLTVMAPAQVIEPKDLPPEVLDSVSEMFKAVAPLEKMEAAKPEAGGALEPVPAAPLPEAFAPVAALPVGAASGWESGLEAEALALLAAGRHDIWDVLTRRFESRLIQTALTNTRGRRIEAAQKLGIGRNTITRKIQELNLE</sequence>
<evidence type="ECO:0000256" key="2">
    <source>
        <dbReference type="ARBA" id="ARBA00019059"/>
    </source>
</evidence>
<evidence type="ECO:0000256" key="15">
    <source>
        <dbReference type="RuleBase" id="RU365013"/>
    </source>
</evidence>
<evidence type="ECO:0000256" key="11">
    <source>
        <dbReference type="ARBA" id="ARBA00023159"/>
    </source>
</evidence>
<dbReference type="SUPFAM" id="SSF52172">
    <property type="entry name" value="CheY-like"/>
    <property type="match status" value="1"/>
</dbReference>
<dbReference type="Pfam" id="PF02954">
    <property type="entry name" value="HTH_8"/>
    <property type="match status" value="1"/>
</dbReference>
<dbReference type="InterPro" id="IPR025943">
    <property type="entry name" value="Sigma_54_int_dom_ATP-bd_2"/>
</dbReference>
<evidence type="ECO:0000313" key="18">
    <source>
        <dbReference type="EMBL" id="MFC5521627.1"/>
    </source>
</evidence>
<dbReference type="PROSITE" id="PS00688">
    <property type="entry name" value="SIGMA54_INTERACT_3"/>
    <property type="match status" value="1"/>
</dbReference>
<dbReference type="PROSITE" id="PS00675">
    <property type="entry name" value="SIGMA54_INTERACT_1"/>
    <property type="match status" value="1"/>
</dbReference>
<keyword evidence="7 15" id="KW-0067">ATP-binding</keyword>
<name>A0ABW0QD86_9BURK</name>
<dbReference type="PANTHER" id="PTHR32071">
    <property type="entry name" value="TRANSCRIPTIONAL REGULATORY PROTEIN"/>
    <property type="match status" value="1"/>
</dbReference>